<organism evidence="12 13">
    <name type="scientific">Carya illinoinensis</name>
    <name type="common">Pecan</name>
    <dbReference type="NCBI Taxonomy" id="32201"/>
    <lineage>
        <taxon>Eukaryota</taxon>
        <taxon>Viridiplantae</taxon>
        <taxon>Streptophyta</taxon>
        <taxon>Embryophyta</taxon>
        <taxon>Tracheophyta</taxon>
        <taxon>Spermatophyta</taxon>
        <taxon>Magnoliopsida</taxon>
        <taxon>eudicotyledons</taxon>
        <taxon>Gunneridae</taxon>
        <taxon>Pentapetalae</taxon>
        <taxon>rosids</taxon>
        <taxon>fabids</taxon>
        <taxon>Fagales</taxon>
        <taxon>Juglandaceae</taxon>
        <taxon>Carya</taxon>
    </lineage>
</organism>
<dbReference type="GO" id="GO:0071555">
    <property type="term" value="P:cell wall organization"/>
    <property type="evidence" value="ECO:0007669"/>
    <property type="project" value="UniProtKB-KW"/>
</dbReference>
<evidence type="ECO:0000256" key="5">
    <source>
        <dbReference type="ARBA" id="ARBA00022801"/>
    </source>
</evidence>
<comment type="similarity">
    <text evidence="2 9">Belongs to the glycosyl hydrolase 28 family.</text>
</comment>
<evidence type="ECO:0000313" key="12">
    <source>
        <dbReference type="EMBL" id="KAG6647915.1"/>
    </source>
</evidence>
<dbReference type="FunFam" id="2.160.20.10:FF:000004">
    <property type="entry name" value="Pectin lyase-like superfamily protein"/>
    <property type="match status" value="1"/>
</dbReference>
<evidence type="ECO:0000256" key="2">
    <source>
        <dbReference type="ARBA" id="ARBA00008834"/>
    </source>
</evidence>
<keyword evidence="4" id="KW-0964">Secreted</keyword>
<comment type="caution">
    <text evidence="12">The sequence shown here is derived from an EMBL/GenBank/DDBJ whole genome shotgun (WGS) entry which is preliminary data.</text>
</comment>
<dbReference type="SMART" id="SM00710">
    <property type="entry name" value="PbH1"/>
    <property type="match status" value="4"/>
</dbReference>
<dbReference type="PROSITE" id="PS00502">
    <property type="entry name" value="POLYGALACTURONASE"/>
    <property type="match status" value="1"/>
</dbReference>
<keyword evidence="5 9" id="KW-0378">Hydrolase</keyword>
<reference evidence="12" key="1">
    <citation type="submission" date="2020-12" db="EMBL/GenBank/DDBJ databases">
        <title>WGS assembly of Carya illinoinensis cv. Pawnee.</title>
        <authorList>
            <person name="Platts A."/>
            <person name="Shu S."/>
            <person name="Wright S."/>
            <person name="Barry K."/>
            <person name="Edger P."/>
            <person name="Pires J.C."/>
            <person name="Schmutz J."/>
        </authorList>
    </citation>
    <scope>NUCLEOTIDE SEQUENCE</scope>
    <source>
        <tissue evidence="12">Leaf</tissue>
    </source>
</reference>
<dbReference type="GO" id="GO:0004650">
    <property type="term" value="F:polygalacturonase activity"/>
    <property type="evidence" value="ECO:0007669"/>
    <property type="project" value="InterPro"/>
</dbReference>
<evidence type="ECO:0000256" key="3">
    <source>
        <dbReference type="ARBA" id="ARBA00022512"/>
    </source>
</evidence>
<evidence type="ECO:0008006" key="14">
    <source>
        <dbReference type="Google" id="ProtNLM"/>
    </source>
</evidence>
<dbReference type="Pfam" id="PF00295">
    <property type="entry name" value="Glyco_hydro_28"/>
    <property type="match status" value="1"/>
</dbReference>
<dbReference type="PANTHER" id="PTHR31375">
    <property type="match status" value="1"/>
</dbReference>
<evidence type="ECO:0000256" key="7">
    <source>
        <dbReference type="ARBA" id="ARBA00023316"/>
    </source>
</evidence>
<name>A0A8T1PXM1_CARIL</name>
<keyword evidence="7" id="KW-0961">Cell wall biogenesis/degradation</keyword>
<keyword evidence="11" id="KW-0732">Signal</keyword>
<evidence type="ECO:0000313" key="13">
    <source>
        <dbReference type="Proteomes" id="UP000811609"/>
    </source>
</evidence>
<evidence type="ECO:0000256" key="1">
    <source>
        <dbReference type="ARBA" id="ARBA00004191"/>
    </source>
</evidence>
<feature type="chain" id="PRO_5035947532" description="Exopolygalacturonase" evidence="11">
    <location>
        <begin position="27"/>
        <end position="415"/>
    </location>
</feature>
<evidence type="ECO:0000256" key="10">
    <source>
        <dbReference type="SAM" id="MobiDB-lite"/>
    </source>
</evidence>
<evidence type="ECO:0000256" key="8">
    <source>
        <dbReference type="PROSITE-ProRule" id="PRU10052"/>
    </source>
</evidence>
<accession>A0A8T1PXM1</accession>
<dbReference type="EMBL" id="CM031815">
    <property type="protein sequence ID" value="KAG6647915.1"/>
    <property type="molecule type" value="Genomic_DNA"/>
</dbReference>
<proteinExistence type="inferred from homology"/>
<dbReference type="GO" id="GO:0005975">
    <property type="term" value="P:carbohydrate metabolic process"/>
    <property type="evidence" value="ECO:0007669"/>
    <property type="project" value="InterPro"/>
</dbReference>
<evidence type="ECO:0000256" key="6">
    <source>
        <dbReference type="ARBA" id="ARBA00023295"/>
    </source>
</evidence>
<dbReference type="InterPro" id="IPR000743">
    <property type="entry name" value="Glyco_hydro_28"/>
</dbReference>
<keyword evidence="6 9" id="KW-0326">Glycosidase</keyword>
<feature type="region of interest" description="Disordered" evidence="10">
    <location>
        <begin position="387"/>
        <end position="415"/>
    </location>
</feature>
<dbReference type="InterPro" id="IPR006626">
    <property type="entry name" value="PbH1"/>
</dbReference>
<keyword evidence="3" id="KW-0134">Cell wall</keyword>
<comment type="subcellular location">
    <subcellularLocation>
        <location evidence="1">Secreted</location>
        <location evidence="1">Cell wall</location>
    </subcellularLocation>
</comment>
<sequence>MAVITERFQAILALVLIALLSFMAEASRHGPVEGDSGVFDVASYGAKADGESDDAMVSSNFETHAFVKAWVAACKSSGGSAKLAIPTGTYMTGPVVFQGPCKGSMTVEVQGTIKATTDVSQYSSPEWFSFENIDGLMVNGGGTFDGQGAAVWKYNDCKDSSDCQLLPASIKFTWVKNAVVHEITSLNSKAFHMHVVDCDNFKAHDLTITAPGDSPNTDGMHISRSNHVSISDSQIGTGDDCISIGQGATQVSIQNIVCGPGHGISVGSLGKYKDEKDVSGISVTGCTLKGTTNGVRIKTWPGSPPSQASSIAFEDITMDSVKNPIVIDQNYGSHKSRPSQVKISNVRYTNIKGTSLSPMAVSIVCSSDVPCTGIEMTDIDLQVEGKSSKSDSVSSSCSNAKITFGGKQNPPACDV</sequence>
<evidence type="ECO:0000256" key="4">
    <source>
        <dbReference type="ARBA" id="ARBA00022525"/>
    </source>
</evidence>
<keyword evidence="13" id="KW-1185">Reference proteome</keyword>
<evidence type="ECO:0000256" key="11">
    <source>
        <dbReference type="SAM" id="SignalP"/>
    </source>
</evidence>
<dbReference type="AlphaFoldDB" id="A0A8T1PXM1"/>
<evidence type="ECO:0000256" key="9">
    <source>
        <dbReference type="RuleBase" id="RU361169"/>
    </source>
</evidence>
<feature type="active site" evidence="8">
    <location>
        <position position="262"/>
    </location>
</feature>
<dbReference type="Proteomes" id="UP000811609">
    <property type="component" value="Chromosome 7"/>
</dbReference>
<gene>
    <name evidence="12" type="ORF">CIPAW_07G111500</name>
</gene>
<feature type="signal peptide" evidence="11">
    <location>
        <begin position="1"/>
        <end position="26"/>
    </location>
</feature>
<protein>
    <recommendedName>
        <fullName evidence="14">Exopolygalacturonase</fullName>
    </recommendedName>
</protein>